<evidence type="ECO:0000256" key="5">
    <source>
        <dbReference type="PIRSR" id="PIRSR615500-1"/>
    </source>
</evidence>
<protein>
    <submittedName>
        <fullName evidence="10">S8 family serine peptidase</fullName>
    </submittedName>
</protein>
<dbReference type="GO" id="GO:0004252">
    <property type="term" value="F:serine-type endopeptidase activity"/>
    <property type="evidence" value="ECO:0007669"/>
    <property type="project" value="UniProtKB-UniRule"/>
</dbReference>
<dbReference type="InterPro" id="IPR000209">
    <property type="entry name" value="Peptidase_S8/S53_dom"/>
</dbReference>
<evidence type="ECO:0000313" key="10">
    <source>
        <dbReference type="EMBL" id="TWP45619.1"/>
    </source>
</evidence>
<keyword evidence="4 6" id="KW-0720">Serine protease</keyword>
<dbReference type="InterPro" id="IPR022398">
    <property type="entry name" value="Peptidase_S8_His-AS"/>
</dbReference>
<dbReference type="InterPro" id="IPR023828">
    <property type="entry name" value="Peptidase_S8_Ser-AS"/>
</dbReference>
<feature type="active site" description="Charge relay system" evidence="5 6">
    <location>
        <position position="200"/>
    </location>
</feature>
<reference evidence="10 11" key="1">
    <citation type="submission" date="2019-07" db="EMBL/GenBank/DDBJ databases">
        <title>Lentzea xizangensis sp. nov., isolated from Qinghai-Tibetan Plateau Soils.</title>
        <authorList>
            <person name="Huang J."/>
        </authorList>
    </citation>
    <scope>NUCLEOTIDE SEQUENCE [LARGE SCALE GENOMIC DNA]</scope>
    <source>
        <strain evidence="10 11">FXJ1.1311</strain>
    </source>
</reference>
<feature type="chain" id="PRO_5022151499" evidence="8">
    <location>
        <begin position="26"/>
        <end position="1044"/>
    </location>
</feature>
<comment type="caution">
    <text evidence="10">The sequence shown here is derived from an EMBL/GenBank/DDBJ whole genome shotgun (WGS) entry which is preliminary data.</text>
</comment>
<comment type="similarity">
    <text evidence="1 6 7">Belongs to the peptidase S8 family.</text>
</comment>
<dbReference type="EMBL" id="VOBR01000040">
    <property type="protein sequence ID" value="TWP45619.1"/>
    <property type="molecule type" value="Genomic_DNA"/>
</dbReference>
<dbReference type="PROSITE" id="PS00138">
    <property type="entry name" value="SUBTILASE_SER"/>
    <property type="match status" value="1"/>
</dbReference>
<evidence type="ECO:0000256" key="3">
    <source>
        <dbReference type="ARBA" id="ARBA00022801"/>
    </source>
</evidence>
<dbReference type="InterPro" id="IPR015500">
    <property type="entry name" value="Peptidase_S8_subtilisin-rel"/>
</dbReference>
<organism evidence="10 11">
    <name type="scientific">Lentzea tibetensis</name>
    <dbReference type="NCBI Taxonomy" id="2591470"/>
    <lineage>
        <taxon>Bacteria</taxon>
        <taxon>Bacillati</taxon>
        <taxon>Actinomycetota</taxon>
        <taxon>Actinomycetes</taxon>
        <taxon>Pseudonocardiales</taxon>
        <taxon>Pseudonocardiaceae</taxon>
        <taxon>Lentzea</taxon>
    </lineage>
</organism>
<evidence type="ECO:0000313" key="11">
    <source>
        <dbReference type="Proteomes" id="UP000316639"/>
    </source>
</evidence>
<dbReference type="InterPro" id="IPR036852">
    <property type="entry name" value="Peptidase_S8/S53_dom_sf"/>
</dbReference>
<dbReference type="GO" id="GO:0006508">
    <property type="term" value="P:proteolysis"/>
    <property type="evidence" value="ECO:0007669"/>
    <property type="project" value="UniProtKB-KW"/>
</dbReference>
<gene>
    <name evidence="10" type="ORF">FKR81_38905</name>
</gene>
<feature type="signal peptide" evidence="8">
    <location>
        <begin position="1"/>
        <end position="25"/>
    </location>
</feature>
<dbReference type="OrthoDB" id="9795680at2"/>
<dbReference type="PRINTS" id="PR00723">
    <property type="entry name" value="SUBTILISIN"/>
</dbReference>
<evidence type="ECO:0000259" key="9">
    <source>
        <dbReference type="Pfam" id="PF00082"/>
    </source>
</evidence>
<keyword evidence="11" id="KW-1185">Reference proteome</keyword>
<dbReference type="Pfam" id="PF00082">
    <property type="entry name" value="Peptidase_S8"/>
    <property type="match status" value="1"/>
</dbReference>
<name>A0A563EGN7_9PSEU</name>
<dbReference type="PROSITE" id="PS00137">
    <property type="entry name" value="SUBTILASE_HIS"/>
    <property type="match status" value="1"/>
</dbReference>
<evidence type="ECO:0000256" key="1">
    <source>
        <dbReference type="ARBA" id="ARBA00011073"/>
    </source>
</evidence>
<evidence type="ECO:0000256" key="4">
    <source>
        <dbReference type="ARBA" id="ARBA00022825"/>
    </source>
</evidence>
<evidence type="ECO:0000256" key="6">
    <source>
        <dbReference type="PROSITE-ProRule" id="PRU01240"/>
    </source>
</evidence>
<feature type="domain" description="Peptidase S8/S53" evidence="9">
    <location>
        <begin position="191"/>
        <end position="446"/>
    </location>
</feature>
<sequence>MNKRMFAAGLAAAAVMSTAAVPATATGERNEVRADGLTTAVTLITGDQVSVVGGEVRTRPGTGRERMGFHRYTEVGGDLHVVPADAEQQVASGALDERLFNVSLLARSGYDDTSRDTIPLIVQSDLGVASGPSLASIGARAAKAPKNGEFWTQVRGMGTTKVWLDGKVTATLDRSAAQIGAPSAWEKGLTGAGVTVAVLDTGIDATHPDLAGAVVEAQNFTDTTTADDLSGHGTHVASTITGAGRYQGIAPDAKLVSGKVLGPQGGQESWIIAGMEWAATKAKVVNMSLGGGRPSSGDDPLSLALNRISAQTGALFVVSAGNSGGQVASPAAADAALTVGAVLRDDSLANFSSRGPRFKDNAIKPDITAPGVGIVAAKARNGTIGTPVDENHVAMDGTSMATPHVAGAAAILAAQHPAWTGQDIKAALMNSAKPNAANTFYEQGAGRVDVAKAVAAAVSANAGSLSLGRAAWPHGDDEPIIRKVTYRNSGSEPVTLDLKIDEQKPGAGVFSVSPAKLTVPAGGTAEAVVTADTRVNVPDGFYTAVVKSSDGTRIPLTVERQIESYPVKLSFVDGDGKPTPRYQYRLVNLDEGSEFSSRDQDGYDESGTITRTLPKGRYLLEMASFPASSGISWLIEPNVEVKGPQEFLLDHRTGTVPDLAVERQDASDGGAEVQFTTKASWGSFGSGFGLPGFADLCMHPSTTSAPEFEWSAEVLKARRDAGGTFNGSPFQYNLRMAEKGKVPRNLRRKVLDSELARVDSVTHVRVPGSLVRRNGGAFGPAPLRLREYYTPGVPWRTTLDEFDPVESWKLLGVQNSRPRTFKRGQHVAERWNTAVFGPSFPMDSLNADRSDTLLFLGVPMFSQNGDSIGNGVVGQETRSVLYRGDQVISESRKPGYAAVEVPDARDTYRFHVTGSRENSLTSKLDTTWTFTSERTNATIPLLALRFAPKLDEHNSAAAGRPLTIPVSVQRNGTPGYVTDVRTPEIQVSYDDGVTWQQTKAFRTAGRWSVTLHHPKDAKSVSFKAKTGDVAGSVEQTIIRAYDLK</sequence>
<dbReference type="InterPro" id="IPR023827">
    <property type="entry name" value="Peptidase_S8_Asp-AS"/>
</dbReference>
<dbReference type="Gene3D" id="3.40.50.200">
    <property type="entry name" value="Peptidase S8/S53 domain"/>
    <property type="match status" value="1"/>
</dbReference>
<dbReference type="PANTHER" id="PTHR43806">
    <property type="entry name" value="PEPTIDASE S8"/>
    <property type="match status" value="1"/>
</dbReference>
<keyword evidence="8" id="KW-0732">Signal</keyword>
<dbReference type="AlphaFoldDB" id="A0A563EGN7"/>
<feature type="active site" description="Charge relay system" evidence="5 6">
    <location>
        <position position="399"/>
    </location>
</feature>
<evidence type="ECO:0000256" key="2">
    <source>
        <dbReference type="ARBA" id="ARBA00022670"/>
    </source>
</evidence>
<dbReference type="PROSITE" id="PS00136">
    <property type="entry name" value="SUBTILASE_ASP"/>
    <property type="match status" value="1"/>
</dbReference>
<proteinExistence type="inferred from homology"/>
<dbReference type="PANTHER" id="PTHR43806:SF11">
    <property type="entry name" value="CEREVISIN-RELATED"/>
    <property type="match status" value="1"/>
</dbReference>
<dbReference type="PROSITE" id="PS51892">
    <property type="entry name" value="SUBTILASE"/>
    <property type="match status" value="1"/>
</dbReference>
<dbReference type="InterPro" id="IPR050131">
    <property type="entry name" value="Peptidase_S8_subtilisin-like"/>
</dbReference>
<dbReference type="RefSeq" id="WP_146359753.1">
    <property type="nucleotide sequence ID" value="NZ_VOBR01000040.1"/>
</dbReference>
<accession>A0A563EGN7</accession>
<feature type="active site" description="Charge relay system" evidence="5 6">
    <location>
        <position position="232"/>
    </location>
</feature>
<keyword evidence="2 6" id="KW-0645">Protease</keyword>
<dbReference type="SUPFAM" id="SSF52743">
    <property type="entry name" value="Subtilisin-like"/>
    <property type="match status" value="1"/>
</dbReference>
<evidence type="ECO:0000256" key="7">
    <source>
        <dbReference type="RuleBase" id="RU003355"/>
    </source>
</evidence>
<keyword evidence="3 6" id="KW-0378">Hydrolase</keyword>
<evidence type="ECO:0000256" key="8">
    <source>
        <dbReference type="SAM" id="SignalP"/>
    </source>
</evidence>
<dbReference type="Proteomes" id="UP000316639">
    <property type="component" value="Unassembled WGS sequence"/>
</dbReference>